<proteinExistence type="predicted"/>
<reference evidence="1" key="2">
    <citation type="submission" date="2025-09" db="UniProtKB">
        <authorList>
            <consortium name="EnsemblPlants"/>
        </authorList>
    </citation>
    <scope>IDENTIFICATION</scope>
</reference>
<sequence length="321" mass="33926">MNPPFLPPPSAAYESVPCASGCDSWAPHHFRLHGELCRLCSSCVLLSNPDAYCSACLFLLSPRSYTAASQEAHVNFSPGDTTACSSCGVFVAHLSCIADPYSFVCPPCAASFDNRTFSYDLAGIGQRTLDGRSARVLLTAALLAHDSALRDAAAAREKAERSVQEAAAARTQARAMLDAAFRAAEAEACRDADEQVTPSGSAVVLLKKKTPQSNGTKKKTPKSNEANRDGDKLLKFNHMQQPALAFATAAAAAAAGSVSLPLPSARLDKSQVKQEAMTLPVPVPSSRLGQNHVKQESGVLAGSADRAAKGDYRELFGTLQW</sequence>
<evidence type="ECO:0000313" key="1">
    <source>
        <dbReference type="EnsemblPlants" id="AVESA.00010b.r2.3CG0490160.1.CDS"/>
    </source>
</evidence>
<dbReference type="Proteomes" id="UP001732700">
    <property type="component" value="Chromosome 3C"/>
</dbReference>
<organism evidence="1 2">
    <name type="scientific">Avena sativa</name>
    <name type="common">Oat</name>
    <dbReference type="NCBI Taxonomy" id="4498"/>
    <lineage>
        <taxon>Eukaryota</taxon>
        <taxon>Viridiplantae</taxon>
        <taxon>Streptophyta</taxon>
        <taxon>Embryophyta</taxon>
        <taxon>Tracheophyta</taxon>
        <taxon>Spermatophyta</taxon>
        <taxon>Magnoliopsida</taxon>
        <taxon>Liliopsida</taxon>
        <taxon>Poales</taxon>
        <taxon>Poaceae</taxon>
        <taxon>BOP clade</taxon>
        <taxon>Pooideae</taxon>
        <taxon>Poodae</taxon>
        <taxon>Poeae</taxon>
        <taxon>Poeae Chloroplast Group 1 (Aveneae type)</taxon>
        <taxon>Aveninae</taxon>
        <taxon>Avena</taxon>
    </lineage>
</organism>
<dbReference type="EnsemblPlants" id="AVESA.00010b.r2.3CG0490160.1">
    <property type="protein sequence ID" value="AVESA.00010b.r2.3CG0490160.1.CDS"/>
    <property type="gene ID" value="AVESA.00010b.r2.3CG0490160"/>
</dbReference>
<keyword evidence="2" id="KW-1185">Reference proteome</keyword>
<accession>A0ACD5VNG8</accession>
<reference evidence="1" key="1">
    <citation type="submission" date="2021-05" db="EMBL/GenBank/DDBJ databases">
        <authorList>
            <person name="Scholz U."/>
            <person name="Mascher M."/>
            <person name="Fiebig A."/>
        </authorList>
    </citation>
    <scope>NUCLEOTIDE SEQUENCE [LARGE SCALE GENOMIC DNA]</scope>
</reference>
<protein>
    <submittedName>
        <fullName evidence="1">Uncharacterized protein</fullName>
    </submittedName>
</protein>
<name>A0ACD5VNG8_AVESA</name>
<evidence type="ECO:0000313" key="2">
    <source>
        <dbReference type="Proteomes" id="UP001732700"/>
    </source>
</evidence>